<feature type="compositionally biased region" description="Pro residues" evidence="1">
    <location>
        <begin position="293"/>
        <end position="309"/>
    </location>
</feature>
<comment type="caution">
    <text evidence="2">The sequence shown here is derived from an EMBL/GenBank/DDBJ whole genome shotgun (WGS) entry which is preliminary data.</text>
</comment>
<evidence type="ECO:0000256" key="1">
    <source>
        <dbReference type="SAM" id="MobiDB-lite"/>
    </source>
</evidence>
<evidence type="ECO:0000313" key="2">
    <source>
        <dbReference type="EMBL" id="KAF3081626.1"/>
    </source>
</evidence>
<proteinExistence type="predicted"/>
<dbReference type="AlphaFoldDB" id="A0A7C8J131"/>
<protein>
    <submittedName>
        <fullName evidence="2">Uncharacterized protein</fullName>
    </submittedName>
</protein>
<organism evidence="2 3">
    <name type="scientific">Orbilia oligospora</name>
    <name type="common">Nematode-trapping fungus</name>
    <name type="synonym">Arthrobotrys oligospora</name>
    <dbReference type="NCBI Taxonomy" id="2813651"/>
    <lineage>
        <taxon>Eukaryota</taxon>
        <taxon>Fungi</taxon>
        <taxon>Dikarya</taxon>
        <taxon>Ascomycota</taxon>
        <taxon>Pezizomycotina</taxon>
        <taxon>Orbiliomycetes</taxon>
        <taxon>Orbiliales</taxon>
        <taxon>Orbiliaceae</taxon>
        <taxon>Orbilia</taxon>
    </lineage>
</organism>
<dbReference type="Proteomes" id="UP000475325">
    <property type="component" value="Unassembled WGS sequence"/>
</dbReference>
<dbReference type="EMBL" id="WIQW01000124">
    <property type="protein sequence ID" value="KAF3081626.1"/>
    <property type="molecule type" value="Genomic_DNA"/>
</dbReference>
<gene>
    <name evidence="2" type="ORF">TWF102_001589</name>
</gene>
<accession>A0A7C8J131</accession>
<evidence type="ECO:0000313" key="3">
    <source>
        <dbReference type="Proteomes" id="UP000475325"/>
    </source>
</evidence>
<feature type="region of interest" description="Disordered" evidence="1">
    <location>
        <begin position="131"/>
        <end position="187"/>
    </location>
</feature>
<feature type="region of interest" description="Disordered" evidence="1">
    <location>
        <begin position="265"/>
        <end position="322"/>
    </location>
</feature>
<sequence>MAFWKSWPNLYRFLFALGCLFVLWVFVSFLCRVVAAKIRGKLEARYQLELIERPSESTHVQRSRSVNFGVRALDSHETPAETGIVDSESLRVFSPVSRFSRISSPASTGGRKGSESTIGSVADAAAAGLNVHGQPSSAPRLKYTPQMVPRGPPPFASPGLQAMQEPSAPKPSDSTTGRPASTPSSSNLIIFTAPTTPLQGDSGSYFTIPNAHPYTNYVDDPPLHRRAISTSSIDEIIAGSSISKDIINGILKNRGEVQPLLQIHKNERLVTPGPPPKNDSTGLSETDLSAPLAPVPGQPQQPPLRPRSAPPLKSHRSSYSSAYQPQNLANILEAPFEDPDGIELKDCHRKRSIEDFQSSAIPSNNVPSPSNFVIPRPTRAPPPIPFMSQSSASTASPPTPPVKMGSLLNHAAPFEDKIQRRKTITIYALKLTQTHSTKPYFRLTINIA</sequence>
<reference evidence="2 3" key="1">
    <citation type="submission" date="2019-06" db="EMBL/GenBank/DDBJ databases">
        <authorList>
            <person name="Palmer J.M."/>
        </authorList>
    </citation>
    <scope>NUCLEOTIDE SEQUENCE [LARGE SCALE GENOMIC DNA]</scope>
    <source>
        <strain evidence="2 3">TWF102</strain>
    </source>
</reference>
<feature type="compositionally biased region" description="Polar residues" evidence="1">
    <location>
        <begin position="172"/>
        <end position="187"/>
    </location>
</feature>
<name>A0A7C8J131_ORBOL</name>
<feature type="compositionally biased region" description="Polar residues" evidence="1">
    <location>
        <begin position="278"/>
        <end position="287"/>
    </location>
</feature>